<reference evidence="7" key="4">
    <citation type="submission" date="2015-06" db="UniProtKB">
        <authorList>
            <consortium name="EnsemblMetazoa"/>
        </authorList>
    </citation>
    <scope>IDENTIFICATION</scope>
</reference>
<dbReference type="InterPro" id="IPR012424">
    <property type="entry name" value="Conjugative_transposon_TraJ_C"/>
</dbReference>
<dbReference type="VEuPathDB" id="VectorBase:ADAC010527"/>
<evidence type="ECO:0000313" key="8">
    <source>
        <dbReference type="Proteomes" id="UP000000673"/>
    </source>
</evidence>
<evidence type="ECO:0000259" key="2">
    <source>
        <dbReference type="Pfam" id="PF07863"/>
    </source>
</evidence>
<evidence type="ECO:0000256" key="1">
    <source>
        <dbReference type="SAM" id="MobiDB-lite"/>
    </source>
</evidence>
<dbReference type="Proteomes" id="UP000000673">
    <property type="component" value="Unassembled WGS sequence"/>
</dbReference>
<dbReference type="InterPro" id="IPR041527">
    <property type="entry name" value="YhcG_N"/>
</dbReference>
<evidence type="ECO:0000259" key="3">
    <source>
        <dbReference type="Pfam" id="PF13101"/>
    </source>
</evidence>
<dbReference type="EMBL" id="ADMH02002190">
    <property type="protein sequence ID" value="ETN57896.1"/>
    <property type="molecule type" value="Genomic_DNA"/>
</dbReference>
<dbReference type="Pfam" id="PF19044">
    <property type="entry name" value="P-loop_TraG"/>
    <property type="match status" value="1"/>
</dbReference>
<keyword evidence="8" id="KW-1185">Reference proteome</keyword>
<dbReference type="InterPro" id="IPR025222">
    <property type="entry name" value="DUF3945"/>
</dbReference>
<feature type="domain" description="YhcG N-terminal" evidence="4">
    <location>
        <begin position="268"/>
        <end position="341"/>
    </location>
</feature>
<feature type="domain" description="Conjugative transposon TraJ C-terminal" evidence="2">
    <location>
        <begin position="542"/>
        <end position="613"/>
    </location>
</feature>
<dbReference type="Pfam" id="PF07863">
    <property type="entry name" value="CtnDOT_TraJ"/>
    <property type="match status" value="1"/>
</dbReference>
<dbReference type="Gene3D" id="3.40.50.300">
    <property type="entry name" value="P-loop containing nucleotide triphosphate hydrolases"/>
    <property type="match status" value="1"/>
</dbReference>
<dbReference type="SUPFAM" id="SSF52540">
    <property type="entry name" value="P-loop containing nucleoside triphosphate hydrolases"/>
    <property type="match status" value="1"/>
</dbReference>
<feature type="region of interest" description="Disordered" evidence="1">
    <location>
        <begin position="169"/>
        <end position="213"/>
    </location>
</feature>
<feature type="domain" description="DUF3945" evidence="3">
    <location>
        <begin position="112"/>
        <end position="162"/>
    </location>
</feature>
<feature type="compositionally biased region" description="Basic and acidic residues" evidence="1">
    <location>
        <begin position="189"/>
        <end position="201"/>
    </location>
</feature>
<dbReference type="Pfam" id="PF13101">
    <property type="entry name" value="DUF3945"/>
    <property type="match status" value="2"/>
</dbReference>
<evidence type="ECO:0000313" key="6">
    <source>
        <dbReference type="EMBL" id="ETN57896.1"/>
    </source>
</evidence>
<feature type="compositionally biased region" description="Polar residues" evidence="1">
    <location>
        <begin position="177"/>
        <end position="188"/>
    </location>
</feature>
<dbReference type="InterPro" id="IPR043964">
    <property type="entry name" value="P-loop_TraG"/>
</dbReference>
<reference evidence="6" key="2">
    <citation type="submission" date="2010-05" db="EMBL/GenBank/DDBJ databases">
        <authorList>
            <person name="Almeida L.G."/>
            <person name="Nicolas M.F."/>
            <person name="Souza R.C."/>
            <person name="Vasconcelos A.T.R."/>
        </authorList>
    </citation>
    <scope>NUCLEOTIDE SEQUENCE</scope>
</reference>
<protein>
    <recommendedName>
        <fullName evidence="9">TraG P-loop domain-containing protein</fullName>
    </recommendedName>
</protein>
<gene>
    <name evidence="6" type="ORF">AND_010527</name>
</gene>
<evidence type="ECO:0000259" key="5">
    <source>
        <dbReference type="Pfam" id="PF19044"/>
    </source>
</evidence>
<dbReference type="InterPro" id="IPR053155">
    <property type="entry name" value="F-pilin_assembly_TraC"/>
</dbReference>
<evidence type="ECO:0000313" key="7">
    <source>
        <dbReference type="EnsemblMetazoa" id="ADAC010527-PA"/>
    </source>
</evidence>
<sequence>MGRVVDLVNPKTQEIIPSLISRDRLTNELVAYKVENIRIPDEIKGIRLDEAQKQTLIEGKALYLEGMISTKGEPFNAHVQFNADKKYVEFLFDHKQEQQQSQIYSQTEIPKTFRGKELNEDQYERFKAGQTIYIDGLLDKKNQPYQGYITLNQENGKIDFSFQNPDKIQQKAKPTQEHTTQTAVNSEGKTNEATKHLKEPLQKGQQSPKDKSQEEITEISLQVLHYDFTAKGCTILQAGWRNINGNFSEDIEPLEELPELKEDLLDSIGSTIEVARQNAVKAVNTELVKANWEIGRHIVEYEQHGEERAEYGSNLLATLSKDLRQRYGKGFGRRNILDMRRTKHLAVLESNRRKGENSVPSFFKAIVPLLKGIRKLILIEEAWKAIAKEGMAEYIKYLFKTVRKFFGEAIVVTQEVDDIIQSPIVKESIINNSDCKILLDQRKYMNKFDDIQAMLGLTDKEKSQVLSINMNNDPKRLYKEVWIGLGGTHSAVYATETSSTVSNVVKNFNEVKKVYEQGKEYYDKLKAVNNLVKDARKVQQTVLLVGDVSEIINGVLNPIVQGSHAMLEGQVLDLNELQQKKDLLEREAMLRNPEMAYLISDEEFDRKLEELGWSPSDLAGGAGNFMRNVSQMAQRSGNIAGAAAGSAAEAAEREPIPASTSINNQLELMEKSYQMAAKYFPTSKPEDLFPKVDLN</sequence>
<accession>W5J2E7</accession>
<dbReference type="HOGENOM" id="CLU_396495_0_0_1"/>
<feature type="domain" description="DUF3945" evidence="3">
    <location>
        <begin position="40"/>
        <end position="93"/>
    </location>
</feature>
<dbReference type="InterPro" id="IPR027417">
    <property type="entry name" value="P-loop_NTPase"/>
</dbReference>
<name>W5J2E7_ANODA</name>
<dbReference type="Pfam" id="PF17761">
    <property type="entry name" value="DUF1016_N"/>
    <property type="match status" value="1"/>
</dbReference>
<reference evidence="6" key="3">
    <citation type="journal article" date="2013" name="Nucleic Acids Res.">
        <title>The genome of Anopheles darlingi, the main neotropical malaria vector.</title>
        <authorList>
            <person name="Marinotti O."/>
            <person name="Cerqueira G.C."/>
            <person name="de Almeida L.G."/>
            <person name="Ferro M.I."/>
            <person name="Loreto E.L."/>
            <person name="Zaha A."/>
            <person name="Teixeira S.M."/>
            <person name="Wespiser A.R."/>
            <person name="Almeida E Silva A."/>
            <person name="Schlindwein A.D."/>
            <person name="Pacheco A.C."/>
            <person name="Silva A.L."/>
            <person name="Graveley B.R."/>
            <person name="Walenz B.P."/>
            <person name="Lima Bde A."/>
            <person name="Ribeiro C.A."/>
            <person name="Nunes-Silva C.G."/>
            <person name="de Carvalho C.R."/>
            <person name="Soares C.M."/>
            <person name="de Menezes C.B."/>
            <person name="Matiolli C."/>
            <person name="Caffrey D."/>
            <person name="Araujo D.A."/>
            <person name="de Oliveira D.M."/>
            <person name="Golenbock D."/>
            <person name="Grisard E.C."/>
            <person name="Fantinatti-Garboggini F."/>
            <person name="de Carvalho F.M."/>
            <person name="Barcellos F.G."/>
            <person name="Prosdocimi F."/>
            <person name="May G."/>
            <person name="Azevedo Junior G.M."/>
            <person name="Guimaraes G.M."/>
            <person name="Goldman G.H."/>
            <person name="Padilha I.Q."/>
            <person name="Batista Jda S."/>
            <person name="Ferro J.A."/>
            <person name="Ribeiro J.M."/>
            <person name="Fietto J.L."/>
            <person name="Dabbas K.M."/>
            <person name="Cerdeira L."/>
            <person name="Agnez-Lima L.F."/>
            <person name="Brocchi M."/>
            <person name="de Carvalho M.O."/>
            <person name="Teixeira Mde M."/>
            <person name="Diniz Maia Mde M."/>
            <person name="Goldman M.H."/>
            <person name="Cruz Schneider M.P."/>
            <person name="Felipe M.S."/>
            <person name="Hungria M."/>
            <person name="Nicolas M.F."/>
            <person name="Pereira M."/>
            <person name="Montes M.A."/>
            <person name="Cantao M.E."/>
            <person name="Vincentz M."/>
            <person name="Rafael M.S."/>
            <person name="Silverman N."/>
            <person name="Stoco P.H."/>
            <person name="Souza R.C."/>
            <person name="Vicentini R."/>
            <person name="Gazzinelli R.T."/>
            <person name="Neves Rde O."/>
            <person name="Silva R."/>
            <person name="Astolfi-Filho S."/>
            <person name="Maciel T.E."/>
            <person name="Urmenyi T.P."/>
            <person name="Tadei W.P."/>
            <person name="Camargo E.P."/>
            <person name="de Vasconcelos A.T."/>
        </authorList>
    </citation>
    <scope>NUCLEOTIDE SEQUENCE</scope>
</reference>
<dbReference type="PANTHER" id="PTHR38467">
    <property type="match status" value="1"/>
</dbReference>
<reference evidence="6 8" key="1">
    <citation type="journal article" date="2010" name="BMC Genomics">
        <title>Combination of measures distinguishes pre-miRNAs from other stem-loops in the genome of the newly sequenced Anopheles darlingi.</title>
        <authorList>
            <person name="Mendes N.D."/>
            <person name="Freitas A.T."/>
            <person name="Vasconcelos A.T."/>
            <person name="Sagot M.F."/>
        </authorList>
    </citation>
    <scope>NUCLEOTIDE SEQUENCE</scope>
</reference>
<dbReference type="PANTHER" id="PTHR38467:SF1">
    <property type="entry name" value="CONJUGATIVE TRANSFER: ASSEMBLY"/>
    <property type="match status" value="1"/>
</dbReference>
<feature type="domain" description="TraG P-loop" evidence="5">
    <location>
        <begin position="369"/>
        <end position="534"/>
    </location>
</feature>
<proteinExistence type="predicted"/>
<evidence type="ECO:0000259" key="4">
    <source>
        <dbReference type="Pfam" id="PF17761"/>
    </source>
</evidence>
<evidence type="ECO:0008006" key="9">
    <source>
        <dbReference type="Google" id="ProtNLM"/>
    </source>
</evidence>
<dbReference type="EnsemblMetazoa" id="ADAC010527-RA">
    <property type="protein sequence ID" value="ADAC010527-PA"/>
    <property type="gene ID" value="ADAC010527"/>
</dbReference>
<organism evidence="6">
    <name type="scientific">Anopheles darlingi</name>
    <name type="common">Mosquito</name>
    <dbReference type="NCBI Taxonomy" id="43151"/>
    <lineage>
        <taxon>Eukaryota</taxon>
        <taxon>Metazoa</taxon>
        <taxon>Ecdysozoa</taxon>
        <taxon>Arthropoda</taxon>
        <taxon>Hexapoda</taxon>
        <taxon>Insecta</taxon>
        <taxon>Pterygota</taxon>
        <taxon>Neoptera</taxon>
        <taxon>Endopterygota</taxon>
        <taxon>Diptera</taxon>
        <taxon>Nematocera</taxon>
        <taxon>Culicoidea</taxon>
        <taxon>Culicidae</taxon>
        <taxon>Anophelinae</taxon>
        <taxon>Anopheles</taxon>
    </lineage>
</organism>
<dbReference type="AlphaFoldDB" id="W5J2E7"/>